<organism evidence="2 3">
    <name type="scientific">Novymonas esmeraldas</name>
    <dbReference type="NCBI Taxonomy" id="1808958"/>
    <lineage>
        <taxon>Eukaryota</taxon>
        <taxon>Discoba</taxon>
        <taxon>Euglenozoa</taxon>
        <taxon>Kinetoplastea</taxon>
        <taxon>Metakinetoplastina</taxon>
        <taxon>Trypanosomatida</taxon>
        <taxon>Trypanosomatidae</taxon>
        <taxon>Novymonas</taxon>
    </lineage>
</organism>
<proteinExistence type="predicted"/>
<feature type="compositionally biased region" description="Pro residues" evidence="1">
    <location>
        <begin position="310"/>
        <end position="320"/>
    </location>
</feature>
<feature type="region of interest" description="Disordered" evidence="1">
    <location>
        <begin position="82"/>
        <end position="415"/>
    </location>
</feature>
<feature type="compositionally biased region" description="Low complexity" evidence="1">
    <location>
        <begin position="288"/>
        <end position="297"/>
    </location>
</feature>
<accession>A0AAW0EZ87</accession>
<dbReference type="AlphaFoldDB" id="A0AAW0EZ87"/>
<gene>
    <name evidence="2" type="ORF">NESM_000855100</name>
</gene>
<dbReference type="EMBL" id="JAECZO010000185">
    <property type="protein sequence ID" value="KAK7198886.1"/>
    <property type="molecule type" value="Genomic_DNA"/>
</dbReference>
<sequence length="526" mass="55224">MSRVVTHPPVPPPPPAVRARRDSPVGVASAITESIAPQITRDGTTLLQALAQPTRYRRRVQPNFELLSLDAPDYLEYNLSGYWPTAASDTGPRRAAPHSNGGGRPATQEGTAPPPPSLSRAGAAAYGADERDGRAPIHGGANAVDQRTHRPARPPPPHPTDRPFERVAPPPSQTETTAAAAADLRRQPPLQSYPATSQQTRHGGVVDGAGAARTGDEQSRPPLRGSQAAPHSRPAAEAGTRPPRDTDAGDESDGEYGGATWHDDLDDSNGSHNGDEGYLVGNAPYDNSSSSRSRGSGDSSGGDRGRGGAPLPPPPPPPPAWSTNPSQQQPPPHDRASSPAVSAPSTYAPPPRPRPTRHVQRPVPVEAGPPPRQHPQRSADARPGRLPSAAAAAPQRTKRASRHHPHAFENRTTHTWVSTNTTTTVILPSATVQLVPLSAFAVAGDVAAARDGSWGPATALSAPASPYALRSPPAPGYQQRRSRMEVLEESADAGAPVHLPVRAAMPPASTRLPAGDKDEYHNTQEL</sequence>
<comment type="caution">
    <text evidence="2">The sequence shown here is derived from an EMBL/GenBank/DDBJ whole genome shotgun (WGS) entry which is preliminary data.</text>
</comment>
<evidence type="ECO:0000256" key="1">
    <source>
        <dbReference type="SAM" id="MobiDB-lite"/>
    </source>
</evidence>
<feature type="region of interest" description="Disordered" evidence="1">
    <location>
        <begin position="461"/>
        <end position="526"/>
    </location>
</feature>
<feature type="compositionally biased region" description="Basic residues" evidence="1">
    <location>
        <begin position="396"/>
        <end position="405"/>
    </location>
</feature>
<feature type="compositionally biased region" description="Polar residues" evidence="1">
    <location>
        <begin position="189"/>
        <end position="201"/>
    </location>
</feature>
<feature type="region of interest" description="Disordered" evidence="1">
    <location>
        <begin position="1"/>
        <end position="25"/>
    </location>
</feature>
<reference evidence="2 3" key="1">
    <citation type="journal article" date="2021" name="MBio">
        <title>A New Model Trypanosomatid, Novymonas esmeraldas: Genomic Perception of Its 'Candidatus Pandoraea novymonadis' Endosymbiont.</title>
        <authorList>
            <person name="Zakharova A."/>
            <person name="Saura A."/>
            <person name="Butenko A."/>
            <person name="Podesvova L."/>
            <person name="Warmusova S."/>
            <person name="Kostygov A.Y."/>
            <person name="Nenarokova A."/>
            <person name="Lukes J."/>
            <person name="Opperdoes F.R."/>
            <person name="Yurchenko V."/>
        </authorList>
    </citation>
    <scope>NUCLEOTIDE SEQUENCE [LARGE SCALE GENOMIC DNA]</scope>
    <source>
        <strain evidence="2 3">E262AT.01</strain>
    </source>
</reference>
<feature type="compositionally biased region" description="Basic and acidic residues" evidence="1">
    <location>
        <begin position="514"/>
        <end position="526"/>
    </location>
</feature>
<keyword evidence="3" id="KW-1185">Reference proteome</keyword>
<evidence type="ECO:0000313" key="3">
    <source>
        <dbReference type="Proteomes" id="UP001430356"/>
    </source>
</evidence>
<evidence type="ECO:0000313" key="2">
    <source>
        <dbReference type="EMBL" id="KAK7198886.1"/>
    </source>
</evidence>
<feature type="compositionally biased region" description="Low complexity" evidence="1">
    <location>
        <begin position="384"/>
        <end position="395"/>
    </location>
</feature>
<name>A0AAW0EZ87_9TRYP</name>
<protein>
    <submittedName>
        <fullName evidence="2">Uncharacterized protein</fullName>
    </submittedName>
</protein>
<dbReference type="Proteomes" id="UP001430356">
    <property type="component" value="Unassembled WGS sequence"/>
</dbReference>